<protein>
    <submittedName>
        <fullName evidence="1">Uncharacterized protein</fullName>
    </submittedName>
</protein>
<evidence type="ECO:0000313" key="1">
    <source>
        <dbReference type="EMBL" id="MBX48824.1"/>
    </source>
</evidence>
<dbReference type="EMBL" id="GGEC01068340">
    <property type="protein sequence ID" value="MBX48824.1"/>
    <property type="molecule type" value="Transcribed_RNA"/>
</dbReference>
<accession>A0A2P2P254</accession>
<sequence>MALFLSLKQKIYCSGKCLAVLILVLCMV</sequence>
<reference evidence="1" key="1">
    <citation type="submission" date="2018-02" db="EMBL/GenBank/DDBJ databases">
        <title>Rhizophora mucronata_Transcriptome.</title>
        <authorList>
            <person name="Meera S.P."/>
            <person name="Sreeshan A."/>
            <person name="Augustine A."/>
        </authorList>
    </citation>
    <scope>NUCLEOTIDE SEQUENCE</scope>
    <source>
        <tissue evidence="1">Leaf</tissue>
    </source>
</reference>
<dbReference type="AlphaFoldDB" id="A0A2P2P254"/>
<proteinExistence type="predicted"/>
<organism evidence="1">
    <name type="scientific">Rhizophora mucronata</name>
    <name type="common">Asiatic mangrove</name>
    <dbReference type="NCBI Taxonomy" id="61149"/>
    <lineage>
        <taxon>Eukaryota</taxon>
        <taxon>Viridiplantae</taxon>
        <taxon>Streptophyta</taxon>
        <taxon>Embryophyta</taxon>
        <taxon>Tracheophyta</taxon>
        <taxon>Spermatophyta</taxon>
        <taxon>Magnoliopsida</taxon>
        <taxon>eudicotyledons</taxon>
        <taxon>Gunneridae</taxon>
        <taxon>Pentapetalae</taxon>
        <taxon>rosids</taxon>
        <taxon>fabids</taxon>
        <taxon>Malpighiales</taxon>
        <taxon>Rhizophoraceae</taxon>
        <taxon>Rhizophora</taxon>
    </lineage>
</organism>
<name>A0A2P2P254_RHIMU</name>